<dbReference type="InterPro" id="IPR023562">
    <property type="entry name" value="ClpP/TepA"/>
</dbReference>
<evidence type="ECO:0008006" key="2">
    <source>
        <dbReference type="Google" id="ProtNLM"/>
    </source>
</evidence>
<sequence length="231" mass="26513">MLIILFIILFNGLLSNRVLSNKVFNLTTSNLVMVKNEINQESVSYAIEKIQNSNNTSSLILYLDSPGGHVEDGLNLITEIQKNNITCIAERAYSMAFAILQSCNTRYILPSGKLMQHQISFGIQESLYKIRNYVSYVTQMESYLTKIQAKKIKMTEKLFIDKISNDWWLFGENAIFNNVADGIVNVKCSKTLIDKNFTQTVNGKKVTYSNCPLIHKEREKEKSETNFFYFL</sequence>
<proteinExistence type="predicted"/>
<organism evidence="1">
    <name type="scientific">viral metagenome</name>
    <dbReference type="NCBI Taxonomy" id="1070528"/>
    <lineage>
        <taxon>unclassified sequences</taxon>
        <taxon>metagenomes</taxon>
        <taxon>organismal metagenomes</taxon>
    </lineage>
</organism>
<dbReference type="Gene3D" id="3.90.226.10">
    <property type="entry name" value="2-enoyl-CoA Hydratase, Chain A, domain 1"/>
    <property type="match status" value="1"/>
</dbReference>
<evidence type="ECO:0000313" key="1">
    <source>
        <dbReference type="EMBL" id="QHS94888.1"/>
    </source>
</evidence>
<dbReference type="SUPFAM" id="SSF52096">
    <property type="entry name" value="ClpP/crotonase"/>
    <property type="match status" value="1"/>
</dbReference>
<protein>
    <recommendedName>
        <fullName evidence="2">Protease</fullName>
    </recommendedName>
</protein>
<accession>A0A6C0BU00</accession>
<name>A0A6C0BU00_9ZZZZ</name>
<dbReference type="Pfam" id="PF00574">
    <property type="entry name" value="CLP_protease"/>
    <property type="match status" value="1"/>
</dbReference>
<reference evidence="1" key="1">
    <citation type="journal article" date="2020" name="Nature">
        <title>Giant virus diversity and host interactions through global metagenomics.</title>
        <authorList>
            <person name="Schulz F."/>
            <person name="Roux S."/>
            <person name="Paez-Espino D."/>
            <person name="Jungbluth S."/>
            <person name="Walsh D.A."/>
            <person name="Denef V.J."/>
            <person name="McMahon K.D."/>
            <person name="Konstantinidis K.T."/>
            <person name="Eloe-Fadrosh E.A."/>
            <person name="Kyrpides N.C."/>
            <person name="Woyke T."/>
        </authorList>
    </citation>
    <scope>NUCLEOTIDE SEQUENCE</scope>
    <source>
        <strain evidence="1">GVMAG-M-3300018428-16</strain>
    </source>
</reference>
<dbReference type="InterPro" id="IPR029045">
    <property type="entry name" value="ClpP/crotonase-like_dom_sf"/>
</dbReference>
<dbReference type="EMBL" id="MN739234">
    <property type="protein sequence ID" value="QHS94888.1"/>
    <property type="molecule type" value="Genomic_DNA"/>
</dbReference>
<dbReference type="AlphaFoldDB" id="A0A6C0BU00"/>